<name>A0ABZ2Y0N7_9RHOB</name>
<evidence type="ECO:0000313" key="3">
    <source>
        <dbReference type="Proteomes" id="UP001623232"/>
    </source>
</evidence>
<keyword evidence="3" id="KW-1185">Reference proteome</keyword>
<reference evidence="2 3" key="1">
    <citation type="submission" date="2023-04" db="EMBL/GenBank/DDBJ databases">
        <title>Complete genome sequence of Alisedimentitalea scapharcae.</title>
        <authorList>
            <person name="Rong J.-C."/>
            <person name="Yi M.-L."/>
            <person name="Zhao Q."/>
        </authorList>
    </citation>
    <scope>NUCLEOTIDE SEQUENCE [LARGE SCALE GENOMIC DNA]</scope>
    <source>
        <strain evidence="2 3">KCTC 42119</strain>
        <plasmid evidence="2 3">unnamed3</plasmid>
    </source>
</reference>
<feature type="domain" description="VOC" evidence="1">
    <location>
        <begin position="2"/>
        <end position="121"/>
    </location>
</feature>
<dbReference type="PROSITE" id="PS51819">
    <property type="entry name" value="VOC"/>
    <property type="match status" value="1"/>
</dbReference>
<keyword evidence="2" id="KW-0614">Plasmid</keyword>
<geneLocation type="plasmid" evidence="2 3">
    <name>unnamed3</name>
</geneLocation>
<dbReference type="SUPFAM" id="SSF54593">
    <property type="entry name" value="Glyoxalase/Bleomycin resistance protein/Dihydroxybiphenyl dioxygenase"/>
    <property type="match status" value="1"/>
</dbReference>
<proteinExistence type="predicted"/>
<accession>A0ABZ2Y0N7</accession>
<gene>
    <name evidence="2" type="ORF">QEZ52_23075</name>
</gene>
<organism evidence="2 3">
    <name type="scientific">Aliisedimentitalea scapharcae</name>
    <dbReference type="NCBI Taxonomy" id="1524259"/>
    <lineage>
        <taxon>Bacteria</taxon>
        <taxon>Pseudomonadati</taxon>
        <taxon>Pseudomonadota</taxon>
        <taxon>Alphaproteobacteria</taxon>
        <taxon>Rhodobacterales</taxon>
        <taxon>Roseobacteraceae</taxon>
        <taxon>Aliisedimentitalea</taxon>
    </lineage>
</organism>
<dbReference type="EMBL" id="CP123587">
    <property type="protein sequence ID" value="WZK91513.1"/>
    <property type="molecule type" value="Genomic_DNA"/>
</dbReference>
<evidence type="ECO:0000259" key="1">
    <source>
        <dbReference type="PROSITE" id="PS51819"/>
    </source>
</evidence>
<protein>
    <submittedName>
        <fullName evidence="2">Glyoxalase</fullName>
    </submittedName>
</protein>
<dbReference type="InterPro" id="IPR029068">
    <property type="entry name" value="Glyas_Bleomycin-R_OHBP_Dase"/>
</dbReference>
<dbReference type="InterPro" id="IPR037523">
    <property type="entry name" value="VOC_core"/>
</dbReference>
<dbReference type="Gene3D" id="3.10.180.10">
    <property type="entry name" value="2,3-Dihydroxybiphenyl 1,2-Dioxygenase, domain 1"/>
    <property type="match status" value="1"/>
</dbReference>
<dbReference type="Proteomes" id="UP001623232">
    <property type="component" value="Plasmid unnamed3"/>
</dbReference>
<evidence type="ECO:0000313" key="2">
    <source>
        <dbReference type="EMBL" id="WZK91513.1"/>
    </source>
</evidence>
<sequence>MQLDHITIRTCNLPEARAFFLSVFPDLEERPRPRVIRKIPGHWLYVGSDPIVHLIGSAGGHLDRGGEAWDHIGFRLQGYAEFRKRLELLSIPYSQMDLPELDERRLFFRTPGGPVIEAVFHEPRKEEDQNEL</sequence>